<dbReference type="Gene3D" id="3.20.20.70">
    <property type="entry name" value="Aldolase class I"/>
    <property type="match status" value="1"/>
</dbReference>
<dbReference type="InterPro" id="IPR006638">
    <property type="entry name" value="Elp3/MiaA/NifB-like_rSAM"/>
</dbReference>
<dbReference type="InterPro" id="IPR013785">
    <property type="entry name" value="Aldolase_TIM"/>
</dbReference>
<proteinExistence type="inferred from homology"/>
<dbReference type="GO" id="GO:0061799">
    <property type="term" value="F:cyclic pyranopterin monophosphate synthase activity"/>
    <property type="evidence" value="ECO:0007669"/>
    <property type="project" value="TreeGrafter"/>
</dbReference>
<dbReference type="UniPathway" id="UPA00344"/>
<dbReference type="AlphaFoldDB" id="A0A5N4WAU2"/>
<feature type="binding site" evidence="10">
    <location>
        <position position="38"/>
    </location>
    <ligand>
        <name>[4Fe-4S] cluster</name>
        <dbReference type="ChEBI" id="CHEBI:49883"/>
        <label>1</label>
        <note>4Fe-4S-S-AdoMet</note>
    </ligand>
</feature>
<dbReference type="InterPro" id="IPR040064">
    <property type="entry name" value="MoaA-like"/>
</dbReference>
<dbReference type="GO" id="GO:1904047">
    <property type="term" value="F:S-adenosyl-L-methionine binding"/>
    <property type="evidence" value="ECO:0007669"/>
    <property type="project" value="UniProtKB-UniRule"/>
</dbReference>
<feature type="binding site" evidence="10">
    <location>
        <position position="106"/>
    </location>
    <ligand>
        <name>GTP</name>
        <dbReference type="ChEBI" id="CHEBI:37565"/>
    </ligand>
</feature>
<comment type="function">
    <text evidence="10">Catalyzes the cyclization of GTP to (8S)-3',8-cyclo-7,8-dihydroguanosine 5'-triphosphate.</text>
</comment>
<comment type="catalytic activity">
    <reaction evidence="10">
        <text>GTP + AH2 + S-adenosyl-L-methionine = (8S)-3',8-cyclo-7,8-dihydroguanosine 5'-triphosphate + 5'-deoxyadenosine + L-methionine + A + H(+)</text>
        <dbReference type="Rhea" id="RHEA:49576"/>
        <dbReference type="ChEBI" id="CHEBI:13193"/>
        <dbReference type="ChEBI" id="CHEBI:15378"/>
        <dbReference type="ChEBI" id="CHEBI:17319"/>
        <dbReference type="ChEBI" id="CHEBI:17499"/>
        <dbReference type="ChEBI" id="CHEBI:37565"/>
        <dbReference type="ChEBI" id="CHEBI:57844"/>
        <dbReference type="ChEBI" id="CHEBI:59789"/>
        <dbReference type="ChEBI" id="CHEBI:131766"/>
        <dbReference type="EC" id="4.1.99.22"/>
    </reaction>
</comment>
<reference evidence="12 13" key="1">
    <citation type="submission" date="2019-09" db="EMBL/GenBank/DDBJ databases">
        <title>Draft genome sequence of Acinetobacter tandoii W4-4-4 isolated from environmental water sample.</title>
        <authorList>
            <person name="Wee S.K."/>
            <person name="Yan B."/>
            <person name="Mustaffa S.B."/>
            <person name="Yap E.P.H."/>
        </authorList>
    </citation>
    <scope>NUCLEOTIDE SEQUENCE [LARGE SCALE GENOMIC DNA]</scope>
    <source>
        <strain evidence="12 13">W4-4-4</strain>
    </source>
</reference>
<feature type="binding site" evidence="10">
    <location>
        <begin position="265"/>
        <end position="267"/>
    </location>
    <ligand>
        <name>GTP</name>
        <dbReference type="ChEBI" id="CHEBI:37565"/>
    </ligand>
</feature>
<feature type="binding site" evidence="10">
    <location>
        <position position="260"/>
    </location>
    <ligand>
        <name>[4Fe-4S] cluster</name>
        <dbReference type="ChEBI" id="CHEBI:49883"/>
        <label>2</label>
        <note>4Fe-4S-substrate</note>
    </ligand>
</feature>
<dbReference type="SFLD" id="SFLDG01067">
    <property type="entry name" value="SPASM/twitch_domain_containing"/>
    <property type="match status" value="1"/>
</dbReference>
<comment type="pathway">
    <text evidence="10">Cofactor biosynthesis; molybdopterin biosynthesis.</text>
</comment>
<evidence type="ECO:0000256" key="6">
    <source>
        <dbReference type="ARBA" id="ARBA00023014"/>
    </source>
</evidence>
<feature type="binding site" evidence="10">
    <location>
        <position position="199"/>
    </location>
    <ligand>
        <name>S-adenosyl-L-methionine</name>
        <dbReference type="ChEBI" id="CHEBI:59789"/>
    </ligand>
</feature>
<dbReference type="GO" id="GO:0005525">
    <property type="term" value="F:GTP binding"/>
    <property type="evidence" value="ECO:0007669"/>
    <property type="project" value="UniProtKB-UniRule"/>
</dbReference>
<feature type="binding site" evidence="10">
    <location>
        <position position="130"/>
    </location>
    <ligand>
        <name>S-adenosyl-L-methionine</name>
        <dbReference type="ChEBI" id="CHEBI:59789"/>
    </ligand>
</feature>
<dbReference type="SFLD" id="SFLDG01383">
    <property type="entry name" value="cyclic_pyranopterin_phosphate"/>
    <property type="match status" value="1"/>
</dbReference>
<dbReference type="GO" id="GO:0046872">
    <property type="term" value="F:metal ion binding"/>
    <property type="evidence" value="ECO:0007669"/>
    <property type="project" value="UniProtKB-KW"/>
</dbReference>
<dbReference type="GO" id="GO:0061798">
    <property type="term" value="F:GTP 3',8'-cyclase activity"/>
    <property type="evidence" value="ECO:0007669"/>
    <property type="project" value="UniProtKB-UniRule"/>
</dbReference>
<name>A0A5N4WAU2_9GAMM</name>
<dbReference type="CDD" id="cd01335">
    <property type="entry name" value="Radical_SAM"/>
    <property type="match status" value="1"/>
</dbReference>
<comment type="caution">
    <text evidence="12">The sequence shown here is derived from an EMBL/GenBank/DDBJ whole genome shotgun (WGS) entry which is preliminary data.</text>
</comment>
<comment type="subunit">
    <text evidence="10">Monomer and homodimer.</text>
</comment>
<evidence type="ECO:0000256" key="9">
    <source>
        <dbReference type="ARBA" id="ARBA00023239"/>
    </source>
</evidence>
<feature type="binding site" evidence="10">
    <location>
        <position position="73"/>
    </location>
    <ligand>
        <name>GTP</name>
        <dbReference type="ChEBI" id="CHEBI:37565"/>
    </ligand>
</feature>
<dbReference type="InterPro" id="IPR007197">
    <property type="entry name" value="rSAM"/>
</dbReference>
<evidence type="ECO:0000259" key="11">
    <source>
        <dbReference type="PROSITE" id="PS51918"/>
    </source>
</evidence>
<dbReference type="EC" id="4.1.99.22" evidence="10"/>
<dbReference type="Proteomes" id="UP000325788">
    <property type="component" value="Unassembled WGS sequence"/>
</dbReference>
<keyword evidence="2 10" id="KW-0949">S-adenosyl-L-methionine</keyword>
<evidence type="ECO:0000256" key="1">
    <source>
        <dbReference type="ARBA" id="ARBA00022485"/>
    </source>
</evidence>
<feature type="binding site" evidence="10">
    <location>
        <position position="263"/>
    </location>
    <ligand>
        <name>[4Fe-4S] cluster</name>
        <dbReference type="ChEBI" id="CHEBI:49883"/>
        <label>2</label>
        <note>4Fe-4S-substrate</note>
    </ligand>
</feature>
<feature type="binding site" evidence="10">
    <location>
        <position position="31"/>
    </location>
    <ligand>
        <name>[4Fe-4S] cluster</name>
        <dbReference type="ChEBI" id="CHEBI:49883"/>
        <label>1</label>
        <note>4Fe-4S-S-AdoMet</note>
    </ligand>
</feature>
<evidence type="ECO:0000256" key="3">
    <source>
        <dbReference type="ARBA" id="ARBA00022723"/>
    </source>
</evidence>
<keyword evidence="3 10" id="KW-0479">Metal-binding</keyword>
<dbReference type="SUPFAM" id="SSF102114">
    <property type="entry name" value="Radical SAM enzymes"/>
    <property type="match status" value="1"/>
</dbReference>
<dbReference type="HAMAP" id="MF_01225_B">
    <property type="entry name" value="MoaA_B"/>
    <property type="match status" value="1"/>
</dbReference>
<evidence type="ECO:0000256" key="4">
    <source>
        <dbReference type="ARBA" id="ARBA00022741"/>
    </source>
</evidence>
<organism evidence="12 13">
    <name type="scientific">Acinetobacter tandoii</name>
    <dbReference type="NCBI Taxonomy" id="202954"/>
    <lineage>
        <taxon>Bacteria</taxon>
        <taxon>Pseudomonadati</taxon>
        <taxon>Pseudomonadota</taxon>
        <taxon>Gammaproteobacteria</taxon>
        <taxon>Moraxellales</taxon>
        <taxon>Moraxellaceae</taxon>
        <taxon>Acinetobacter</taxon>
    </lineage>
</organism>
<keyword evidence="9 10" id="KW-0456">Lyase</keyword>
<evidence type="ECO:0000313" key="12">
    <source>
        <dbReference type="EMBL" id="KAB1855151.1"/>
    </source>
</evidence>
<keyword evidence="5 10" id="KW-0408">Iron</keyword>
<dbReference type="PANTHER" id="PTHR22960:SF0">
    <property type="entry name" value="MOLYBDENUM COFACTOR BIOSYNTHESIS PROTEIN 1"/>
    <property type="match status" value="1"/>
</dbReference>
<feature type="binding site" evidence="10">
    <location>
        <position position="165"/>
    </location>
    <ligand>
        <name>GTP</name>
        <dbReference type="ChEBI" id="CHEBI:37565"/>
    </ligand>
</feature>
<feature type="binding site" evidence="10">
    <location>
        <position position="37"/>
    </location>
    <ligand>
        <name>S-adenosyl-L-methionine</name>
        <dbReference type="ChEBI" id="CHEBI:59789"/>
    </ligand>
</feature>
<feature type="binding site" evidence="10">
    <location>
        <position position="277"/>
    </location>
    <ligand>
        <name>[4Fe-4S] cluster</name>
        <dbReference type="ChEBI" id="CHEBI:49883"/>
        <label>2</label>
        <note>4Fe-4S-substrate</note>
    </ligand>
</feature>
<dbReference type="InterPro" id="IPR050105">
    <property type="entry name" value="MoCo_biosynth_MoaA/MoaC"/>
</dbReference>
<dbReference type="EMBL" id="VXLD01000005">
    <property type="protein sequence ID" value="KAB1855151.1"/>
    <property type="molecule type" value="Genomic_DNA"/>
</dbReference>
<feature type="domain" description="Radical SAM core" evidence="11">
    <location>
        <begin position="15"/>
        <end position="245"/>
    </location>
</feature>
<dbReference type="InterPro" id="IPR013483">
    <property type="entry name" value="MoaA"/>
</dbReference>
<keyword evidence="8 10" id="KW-0501">Molybdenum cofactor biosynthesis</keyword>
<dbReference type="GO" id="GO:0006777">
    <property type="term" value="P:Mo-molybdopterin cofactor biosynthetic process"/>
    <property type="evidence" value="ECO:0007669"/>
    <property type="project" value="UniProtKB-UniRule"/>
</dbReference>
<dbReference type="PROSITE" id="PS51918">
    <property type="entry name" value="RADICAL_SAM"/>
    <property type="match status" value="1"/>
</dbReference>
<keyword evidence="6 10" id="KW-0411">Iron-sulfur</keyword>
<dbReference type="NCBIfam" id="TIGR02666">
    <property type="entry name" value="moaA"/>
    <property type="match status" value="1"/>
</dbReference>
<evidence type="ECO:0000313" key="13">
    <source>
        <dbReference type="Proteomes" id="UP000325788"/>
    </source>
</evidence>
<feature type="binding site" evidence="10">
    <location>
        <position position="24"/>
    </location>
    <ligand>
        <name>GTP</name>
        <dbReference type="ChEBI" id="CHEBI:37565"/>
    </ligand>
</feature>
<keyword evidence="1 10" id="KW-0004">4Fe-4S</keyword>
<comment type="similarity">
    <text evidence="10">Belongs to the radical SAM superfamily. MoaA family.</text>
</comment>
<dbReference type="InterPro" id="IPR010505">
    <property type="entry name" value="MoaA_twitch"/>
</dbReference>
<evidence type="ECO:0000256" key="7">
    <source>
        <dbReference type="ARBA" id="ARBA00023134"/>
    </source>
</evidence>
<protein>
    <recommendedName>
        <fullName evidence="10">GTP 3',8-cyclase</fullName>
        <ecNumber evidence="10">4.1.99.22</ecNumber>
    </recommendedName>
    <alternativeName>
        <fullName evidence="10">Molybdenum cofactor biosynthesis protein A</fullName>
    </alternativeName>
</protein>
<dbReference type="InterPro" id="IPR058240">
    <property type="entry name" value="rSAM_sf"/>
</dbReference>
<dbReference type="GO" id="GO:0051539">
    <property type="term" value="F:4 iron, 4 sulfur cluster binding"/>
    <property type="evidence" value="ECO:0007669"/>
    <property type="project" value="UniProtKB-UniRule"/>
</dbReference>
<gene>
    <name evidence="10 12" type="primary">moaA</name>
    <name evidence="12" type="ORF">F4W09_10045</name>
</gene>
<dbReference type="PANTHER" id="PTHR22960">
    <property type="entry name" value="MOLYBDOPTERIN COFACTOR SYNTHESIS PROTEIN A"/>
    <property type="match status" value="1"/>
</dbReference>
<sequence>MTVSMVETRAAFIDQFGRSKRKLRISVTDRCNFKCVYCMPEHPEWMKKHQILSFEALFQFCQFMVQNGIEYIRITGGEPLMRQGVVHFVAELQKLKKIGLKQISMTSNGHYLKKYAHDLKHAGLDSINVSLDSLDAIQFFQLTQKQLAPVLEGIQAALAVGLPLKINSVLIQGQNHEQIIPLVQWAKDLAIPLRFIEFMPLDGDRHWNAEHVVSEQQILDTLASKFNVQAIQEQSRSPARQYWVDGHQIGIISTITHAFCGECDRLRLTAQGEFYNCLFATQGLALKTEIEQLQTKQNANLLQQKLESYIWNKKAGFHAIQAQQTYRKISMHMIGG</sequence>
<dbReference type="Pfam" id="PF06463">
    <property type="entry name" value="Mob_synth_C"/>
    <property type="match status" value="1"/>
</dbReference>
<evidence type="ECO:0000256" key="8">
    <source>
        <dbReference type="ARBA" id="ARBA00023150"/>
    </source>
</evidence>
<feature type="binding site" evidence="10">
    <location>
        <position position="77"/>
    </location>
    <ligand>
        <name>S-adenosyl-L-methionine</name>
        <dbReference type="ChEBI" id="CHEBI:59789"/>
    </ligand>
</feature>
<comment type="cofactor">
    <cofactor evidence="10">
        <name>[4Fe-4S] cluster</name>
        <dbReference type="ChEBI" id="CHEBI:49883"/>
    </cofactor>
    <text evidence="10">Binds 2 [4Fe-4S] clusters. Binds 1 [4Fe-4S] cluster coordinated with 3 cysteines and an exchangeable S-adenosyl-L-methionine and 1 [4Fe-4S] cluster coordinated with 3 cysteines and the GTP-derived substrate.</text>
</comment>
<dbReference type="SFLD" id="SFLDS00029">
    <property type="entry name" value="Radical_SAM"/>
    <property type="match status" value="1"/>
</dbReference>
<evidence type="ECO:0000256" key="5">
    <source>
        <dbReference type="ARBA" id="ARBA00023004"/>
    </source>
</evidence>
<evidence type="ECO:0000256" key="10">
    <source>
        <dbReference type="HAMAP-Rule" id="MF_01225"/>
    </source>
</evidence>
<evidence type="ECO:0000256" key="2">
    <source>
        <dbReference type="ARBA" id="ARBA00022691"/>
    </source>
</evidence>
<keyword evidence="4 10" id="KW-0547">Nucleotide-binding</keyword>
<accession>A0A5N4WAU2</accession>
<dbReference type="SFLD" id="SFLDG01386">
    <property type="entry name" value="main_SPASM_domain-containing"/>
    <property type="match status" value="1"/>
</dbReference>
<dbReference type="RefSeq" id="WP_151504702.1">
    <property type="nucleotide sequence ID" value="NZ_VXLD01000005.1"/>
</dbReference>
<dbReference type="SMART" id="SM00729">
    <property type="entry name" value="Elp3"/>
    <property type="match status" value="1"/>
</dbReference>
<keyword evidence="7 10" id="KW-0342">GTP-binding</keyword>
<feature type="binding site" evidence="10">
    <location>
        <position position="35"/>
    </location>
    <ligand>
        <name>[4Fe-4S] cluster</name>
        <dbReference type="ChEBI" id="CHEBI:49883"/>
        <label>1</label>
        <note>4Fe-4S-S-AdoMet</note>
    </ligand>
</feature>
<dbReference type="Pfam" id="PF04055">
    <property type="entry name" value="Radical_SAM"/>
    <property type="match status" value="1"/>
</dbReference>